<dbReference type="GO" id="GO:0051301">
    <property type="term" value="P:cell division"/>
    <property type="evidence" value="ECO:0007669"/>
    <property type="project" value="TreeGrafter"/>
</dbReference>
<dbReference type="GO" id="GO:0005737">
    <property type="term" value="C:cytoplasm"/>
    <property type="evidence" value="ECO:0007669"/>
    <property type="project" value="TreeGrafter"/>
</dbReference>
<feature type="compositionally biased region" description="Polar residues" evidence="7">
    <location>
        <begin position="252"/>
        <end position="276"/>
    </location>
</feature>
<dbReference type="SMART" id="SM00028">
    <property type="entry name" value="TPR"/>
    <property type="match status" value="6"/>
</dbReference>
<gene>
    <name evidence="8" type="ORF">AYBTSS11_LOCUS1557</name>
</gene>
<dbReference type="EMBL" id="OY731398">
    <property type="protein sequence ID" value="CAJ1837117.1"/>
    <property type="molecule type" value="Genomic_DNA"/>
</dbReference>
<dbReference type="GO" id="GO:0031145">
    <property type="term" value="P:anaphase-promoting complex-dependent catabolic process"/>
    <property type="evidence" value="ECO:0007669"/>
    <property type="project" value="TreeGrafter"/>
</dbReference>
<dbReference type="Pfam" id="PF00515">
    <property type="entry name" value="TPR_1"/>
    <property type="match status" value="1"/>
</dbReference>
<feature type="repeat" description="TPR" evidence="6">
    <location>
        <begin position="670"/>
        <end position="703"/>
    </location>
</feature>
<feature type="repeat" description="TPR" evidence="6">
    <location>
        <begin position="534"/>
        <end position="567"/>
    </location>
</feature>
<dbReference type="Gene3D" id="1.25.40.10">
    <property type="entry name" value="Tetratricopeptide repeat domain"/>
    <property type="match status" value="3"/>
</dbReference>
<dbReference type="SUPFAM" id="SSF48452">
    <property type="entry name" value="TPR-like"/>
    <property type="match status" value="1"/>
</dbReference>
<evidence type="ECO:0000256" key="6">
    <source>
        <dbReference type="PROSITE-ProRule" id="PRU00339"/>
    </source>
</evidence>
<name>A0AA86RNJ1_9FABA</name>
<dbReference type="GO" id="GO:0016567">
    <property type="term" value="P:protein ubiquitination"/>
    <property type="evidence" value="ECO:0007669"/>
    <property type="project" value="TreeGrafter"/>
</dbReference>
<dbReference type="PANTHER" id="PTHR12558:SF13">
    <property type="entry name" value="CELL DIVISION CYCLE PROTEIN 27 HOMOLOG"/>
    <property type="match status" value="1"/>
</dbReference>
<dbReference type="FunFam" id="1.25.40.10:FF:000018">
    <property type="entry name" value="Cell division cycle protein 27 homolog B"/>
    <property type="match status" value="1"/>
</dbReference>
<accession>A0AA86RNJ1</accession>
<feature type="repeat" description="TPR" evidence="6">
    <location>
        <begin position="500"/>
        <end position="533"/>
    </location>
</feature>
<dbReference type="PANTHER" id="PTHR12558">
    <property type="entry name" value="CELL DIVISION CYCLE 16,23,27"/>
    <property type="match status" value="1"/>
</dbReference>
<evidence type="ECO:0000256" key="2">
    <source>
        <dbReference type="ARBA" id="ARBA00022737"/>
    </source>
</evidence>
<proteinExistence type="inferred from homology"/>
<keyword evidence="4" id="KW-0539">Nucleus</keyword>
<dbReference type="PROSITE" id="PS50005">
    <property type="entry name" value="TPR"/>
    <property type="match status" value="4"/>
</dbReference>
<evidence type="ECO:0000256" key="7">
    <source>
        <dbReference type="SAM" id="MobiDB-lite"/>
    </source>
</evidence>
<dbReference type="Pfam" id="PF14559">
    <property type="entry name" value="TPR_19"/>
    <property type="match status" value="1"/>
</dbReference>
<evidence type="ECO:0000256" key="5">
    <source>
        <dbReference type="ARBA" id="ARBA00038210"/>
    </source>
</evidence>
<evidence type="ECO:0008006" key="10">
    <source>
        <dbReference type="Google" id="ProtNLM"/>
    </source>
</evidence>
<comment type="similarity">
    <text evidence="5">Belongs to the APC3/CDC27 family.</text>
</comment>
<evidence type="ECO:0000256" key="1">
    <source>
        <dbReference type="ARBA" id="ARBA00004123"/>
    </source>
</evidence>
<keyword evidence="3 6" id="KW-0802">TPR repeat</keyword>
<evidence type="ECO:0000313" key="8">
    <source>
        <dbReference type="EMBL" id="CAJ1837117.1"/>
    </source>
</evidence>
<dbReference type="Pfam" id="PF12895">
    <property type="entry name" value="ANAPC3"/>
    <property type="match status" value="1"/>
</dbReference>
<reference evidence="8" key="1">
    <citation type="submission" date="2023-10" db="EMBL/GenBank/DDBJ databases">
        <authorList>
            <person name="Domelevo Entfellner J.-B."/>
        </authorList>
    </citation>
    <scope>NUCLEOTIDE SEQUENCE</scope>
</reference>
<evidence type="ECO:0000313" key="9">
    <source>
        <dbReference type="Proteomes" id="UP001189624"/>
    </source>
</evidence>
<dbReference type="GO" id="GO:0005680">
    <property type="term" value="C:anaphase-promoting complex"/>
    <property type="evidence" value="ECO:0007669"/>
    <property type="project" value="UniProtKB-ARBA"/>
</dbReference>
<feature type="repeat" description="TPR" evidence="6">
    <location>
        <begin position="568"/>
        <end position="601"/>
    </location>
</feature>
<dbReference type="Gramene" id="rna-AYBTSS11_LOCUS1557">
    <property type="protein sequence ID" value="CAJ1837117.1"/>
    <property type="gene ID" value="gene-AYBTSS11_LOCUS1557"/>
</dbReference>
<dbReference type="Proteomes" id="UP001189624">
    <property type="component" value="Chromosome 1"/>
</dbReference>
<feature type="region of interest" description="Disordered" evidence="7">
    <location>
        <begin position="248"/>
        <end position="276"/>
    </location>
</feature>
<evidence type="ECO:0000256" key="4">
    <source>
        <dbReference type="ARBA" id="ARBA00023242"/>
    </source>
</evidence>
<keyword evidence="2" id="KW-0677">Repeat</keyword>
<keyword evidence="9" id="KW-1185">Reference proteome</keyword>
<sequence>MEAILVDCVQRSLRHFMHTNAIFLCHRLCAEFPTEKNLQLLAGCYLQNNQPYSAYHILKGAQIAQSRYLFAISCFQMDLLSEAEAALCPANEPSVEVPNGAAGHHLYTDRRKSAIHHFKQALSMDPLMWAAYEELCVLGAAEDATVVFGESAALCIQKQYLHCSITSKLQSSAEDCNVFDTRHTVSEETSPRQLKLMQGLKDIPGNHHGASILGGTSQPINSGLSNISFYNTPSPMATQLSGVVPPPLCRNVQPNGQNLSSLNTDSSPKSTVNSTIQAPRRKFVDEGKLRKISGRLFSDSGPRRSSRLSSDASLNANANVVSGNGTSNSSKYLGGSKLSTMAFRSMTVRKGQSWANENADEGIRNDVVDDSRLNVTSTTSSSTPTMDAKSYEQETANFPIGGQTVSGSKVISGASEILTLLRIFGEGCRLTYLYSCQVGKVYFELVDYLEADHTFGLARQIMPYCLEGMDVYSTVLYHLKEDMKLSYLAQELISTDRLAPQSWCAMGNCYSLQKDHETALKNFRRAVQLNPRFSYAHTLCGHEYVALEDFENGIKCYQSALRVDARHYNAWYGLGMVYLRQEKFEFSEHHFRMAFQINQRSSVIMSYLGTALHALKRSEEALMVMEKAILADKKNPLPMYQKANILVSLEKFEEALEVLEELKEYAPRESSVYALMGRIYKRRNMHERAMFHYGISLDLKPSATDAASIKAAIEKLHVPDEMEDNL</sequence>
<dbReference type="InterPro" id="IPR011990">
    <property type="entry name" value="TPR-like_helical_dom_sf"/>
</dbReference>
<dbReference type="GO" id="GO:0007091">
    <property type="term" value="P:metaphase/anaphase transition of mitotic cell cycle"/>
    <property type="evidence" value="ECO:0007669"/>
    <property type="project" value="TreeGrafter"/>
</dbReference>
<organism evidence="8 9">
    <name type="scientific">Sphenostylis stenocarpa</name>
    <dbReference type="NCBI Taxonomy" id="92480"/>
    <lineage>
        <taxon>Eukaryota</taxon>
        <taxon>Viridiplantae</taxon>
        <taxon>Streptophyta</taxon>
        <taxon>Embryophyta</taxon>
        <taxon>Tracheophyta</taxon>
        <taxon>Spermatophyta</taxon>
        <taxon>Magnoliopsida</taxon>
        <taxon>eudicotyledons</taxon>
        <taxon>Gunneridae</taxon>
        <taxon>Pentapetalae</taxon>
        <taxon>rosids</taxon>
        <taxon>fabids</taxon>
        <taxon>Fabales</taxon>
        <taxon>Fabaceae</taxon>
        <taxon>Papilionoideae</taxon>
        <taxon>50 kb inversion clade</taxon>
        <taxon>NPAAA clade</taxon>
        <taxon>indigoferoid/millettioid clade</taxon>
        <taxon>Phaseoleae</taxon>
        <taxon>Sphenostylis</taxon>
    </lineage>
</organism>
<dbReference type="AlphaFoldDB" id="A0AA86RNJ1"/>
<dbReference type="InterPro" id="IPR019734">
    <property type="entry name" value="TPR_rpt"/>
</dbReference>
<evidence type="ECO:0000256" key="3">
    <source>
        <dbReference type="ARBA" id="ARBA00022803"/>
    </source>
</evidence>
<comment type="subcellular location">
    <subcellularLocation>
        <location evidence="1">Nucleus</location>
    </subcellularLocation>
</comment>
<protein>
    <recommendedName>
        <fullName evidence="10">Cdc27B</fullName>
    </recommendedName>
</protein>
<dbReference type="Pfam" id="PF13432">
    <property type="entry name" value="TPR_16"/>
    <property type="match status" value="1"/>
</dbReference>